<dbReference type="InterPro" id="IPR010418">
    <property type="entry name" value="ECSIT"/>
</dbReference>
<evidence type="ECO:0000256" key="7">
    <source>
        <dbReference type="ARBA" id="ARBA00022588"/>
    </source>
</evidence>
<accession>A0A8S9WZ77</accession>
<comment type="similarity">
    <text evidence="4">Belongs to the ECSIT family.</text>
</comment>
<keyword evidence="15" id="KW-1185">Reference proteome</keyword>
<feature type="region of interest" description="Disordered" evidence="12">
    <location>
        <begin position="389"/>
        <end position="408"/>
    </location>
</feature>
<dbReference type="OrthoDB" id="10064298at2759"/>
<dbReference type="InterPro" id="IPR029342">
    <property type="entry name" value="ECIST_C"/>
</dbReference>
<dbReference type="GO" id="GO:0007178">
    <property type="term" value="P:cell surface receptor protein serine/threonine kinase signaling pathway"/>
    <property type="evidence" value="ECO:0007669"/>
    <property type="project" value="TreeGrafter"/>
</dbReference>
<evidence type="ECO:0000256" key="4">
    <source>
        <dbReference type="ARBA" id="ARBA00007674"/>
    </source>
</evidence>
<dbReference type="EMBL" id="WIXP02000012">
    <property type="protein sequence ID" value="KAF6201519.1"/>
    <property type="molecule type" value="Genomic_DNA"/>
</dbReference>
<proteinExistence type="inferred from homology"/>
<evidence type="ECO:0000256" key="1">
    <source>
        <dbReference type="ARBA" id="ARBA00004123"/>
    </source>
</evidence>
<dbReference type="Pfam" id="PF06239">
    <property type="entry name" value="ECSIT_N"/>
    <property type="match status" value="1"/>
</dbReference>
<dbReference type="AlphaFoldDB" id="A0A8S9WZ77"/>
<dbReference type="Proteomes" id="UP000466442">
    <property type="component" value="Linkage Group LG12"/>
</dbReference>
<dbReference type="GO" id="GO:0045087">
    <property type="term" value="P:innate immune response"/>
    <property type="evidence" value="ECO:0007669"/>
    <property type="project" value="UniProtKB-KW"/>
</dbReference>
<gene>
    <name evidence="14" type="ORF">GE061_003910</name>
</gene>
<dbReference type="PANTHER" id="PTHR13113">
    <property type="entry name" value="ECSIT EVOLUTIONARILY CONSERVED SIGNALING INTERMEDIATE IN TOLL PATHWAYS"/>
    <property type="match status" value="1"/>
</dbReference>
<dbReference type="Pfam" id="PF14784">
    <property type="entry name" value="ECSIT_C"/>
    <property type="match status" value="1"/>
</dbReference>
<keyword evidence="9" id="KW-0809">Transit peptide</keyword>
<reference evidence="14" key="1">
    <citation type="journal article" date="2021" name="Mol. Ecol. Resour.">
        <title>Apolygus lucorum genome provides insights into omnivorousness and mesophyll feeding.</title>
        <authorList>
            <person name="Liu Y."/>
            <person name="Liu H."/>
            <person name="Wang H."/>
            <person name="Huang T."/>
            <person name="Liu B."/>
            <person name="Yang B."/>
            <person name="Yin L."/>
            <person name="Li B."/>
            <person name="Zhang Y."/>
            <person name="Zhang S."/>
            <person name="Jiang F."/>
            <person name="Zhang X."/>
            <person name="Ren Y."/>
            <person name="Wang B."/>
            <person name="Wang S."/>
            <person name="Lu Y."/>
            <person name="Wu K."/>
            <person name="Fan W."/>
            <person name="Wang G."/>
        </authorList>
    </citation>
    <scope>NUCLEOTIDE SEQUENCE</scope>
    <source>
        <strain evidence="14">12Hb</strain>
    </source>
</reference>
<evidence type="ECO:0000256" key="6">
    <source>
        <dbReference type="ARBA" id="ARBA00022490"/>
    </source>
</evidence>
<dbReference type="PANTHER" id="PTHR13113:SF1">
    <property type="entry name" value="EVOLUTIONARILY CONSERVED SIGNALING INTERMEDIATE IN TOLL PATHWAY, MITOCHONDRIAL"/>
    <property type="match status" value="1"/>
</dbReference>
<evidence type="ECO:0000256" key="3">
    <source>
        <dbReference type="ARBA" id="ARBA00004496"/>
    </source>
</evidence>
<feature type="domain" description="ECSIT C-terminal" evidence="13">
    <location>
        <begin position="257"/>
        <end position="378"/>
    </location>
</feature>
<name>A0A8S9WZ77_APOLU</name>
<evidence type="ECO:0000313" key="14">
    <source>
        <dbReference type="EMBL" id="KAF6201519.1"/>
    </source>
</evidence>
<comment type="subcellular location">
    <subcellularLocation>
        <location evidence="3">Cytoplasm</location>
    </subcellularLocation>
    <subcellularLocation>
        <location evidence="2">Mitochondrion</location>
    </subcellularLocation>
    <subcellularLocation>
        <location evidence="1">Nucleus</location>
    </subcellularLocation>
</comment>
<keyword evidence="6" id="KW-0963">Cytoplasm</keyword>
<evidence type="ECO:0000256" key="9">
    <source>
        <dbReference type="ARBA" id="ARBA00022946"/>
    </source>
</evidence>
<keyword evidence="8" id="KW-0391">Immunity</keyword>
<evidence type="ECO:0000313" key="15">
    <source>
        <dbReference type="Proteomes" id="UP000466442"/>
    </source>
</evidence>
<evidence type="ECO:0000256" key="8">
    <source>
        <dbReference type="ARBA" id="ARBA00022859"/>
    </source>
</evidence>
<keyword evidence="10" id="KW-0496">Mitochondrion</keyword>
<sequence length="408" mass="47133">MMNNGILRHLAGRGVLWWSISRPAVNGFGQMRLPVVDNSVASSRLSWSQVKWFCTKKNEATKEIVSWSDFQSVEEKSKETFLEMIDIYKVKERLLRGHVEFIYTALKYMEEFGVEKDLEIYKALIDILPKGKMIPRNMFQVEFMHYPKQQQCAIDLLEQMELNGVIPDWDMEDQLVNVFGRRGHPVRRYWRMMYWMPKFKNASPWAVPDSLTTDPYQLAVHAIERISSVDIATKVDIYKTVDVENSLEDTWIVSGQSPDQKELLAKLPKGTPVYVEGRYRVFVQRNAVTYFVLRADNKAQKKPEVENYDDLSNMYIPLFSKPRGDIALKPTVHEQDDSIILAVCCTGTSSRDSLLSWIRSMEKDNPRLKDLTVVFTLKAPPDETGLTEVTGRNEIVQDSNSKRSEKSV</sequence>
<dbReference type="InterPro" id="IPR046448">
    <property type="entry name" value="ECSIT_N"/>
</dbReference>
<keyword evidence="7" id="KW-0399">Innate immunity</keyword>
<comment type="caution">
    <text evidence="14">The sequence shown here is derived from an EMBL/GenBank/DDBJ whole genome shotgun (WGS) entry which is preliminary data.</text>
</comment>
<dbReference type="SMART" id="SM01284">
    <property type="entry name" value="ECSIT_Cterm"/>
    <property type="match status" value="1"/>
</dbReference>
<protein>
    <recommendedName>
        <fullName evidence="5">Evolutionarily conserved signaling intermediate in Toll pathway, mitochondrial</fullName>
    </recommendedName>
</protein>
<keyword evidence="11" id="KW-0539">Nucleus</keyword>
<evidence type="ECO:0000256" key="11">
    <source>
        <dbReference type="ARBA" id="ARBA00023242"/>
    </source>
</evidence>
<evidence type="ECO:0000256" key="12">
    <source>
        <dbReference type="SAM" id="MobiDB-lite"/>
    </source>
</evidence>
<dbReference type="GO" id="GO:0005739">
    <property type="term" value="C:mitochondrion"/>
    <property type="evidence" value="ECO:0007669"/>
    <property type="project" value="UniProtKB-SubCell"/>
</dbReference>
<dbReference type="GO" id="GO:0005634">
    <property type="term" value="C:nucleus"/>
    <property type="evidence" value="ECO:0007669"/>
    <property type="project" value="UniProtKB-SubCell"/>
</dbReference>
<organism evidence="14 15">
    <name type="scientific">Apolygus lucorum</name>
    <name type="common">Small green plant bug</name>
    <name type="synonym">Lygocoris lucorum</name>
    <dbReference type="NCBI Taxonomy" id="248454"/>
    <lineage>
        <taxon>Eukaryota</taxon>
        <taxon>Metazoa</taxon>
        <taxon>Ecdysozoa</taxon>
        <taxon>Arthropoda</taxon>
        <taxon>Hexapoda</taxon>
        <taxon>Insecta</taxon>
        <taxon>Pterygota</taxon>
        <taxon>Neoptera</taxon>
        <taxon>Paraneoptera</taxon>
        <taxon>Hemiptera</taxon>
        <taxon>Heteroptera</taxon>
        <taxon>Panheteroptera</taxon>
        <taxon>Cimicomorpha</taxon>
        <taxon>Miridae</taxon>
        <taxon>Mirini</taxon>
        <taxon>Apolygus</taxon>
    </lineage>
</organism>
<evidence type="ECO:0000256" key="10">
    <source>
        <dbReference type="ARBA" id="ARBA00023128"/>
    </source>
</evidence>
<evidence type="ECO:0000259" key="13">
    <source>
        <dbReference type="SMART" id="SM01284"/>
    </source>
</evidence>
<evidence type="ECO:0000256" key="2">
    <source>
        <dbReference type="ARBA" id="ARBA00004173"/>
    </source>
</evidence>
<evidence type="ECO:0000256" key="5">
    <source>
        <dbReference type="ARBA" id="ARBA00019998"/>
    </source>
</evidence>